<name>A0A444DK49_ENSVE</name>
<dbReference type="EMBL" id="AMZH03005867">
    <property type="protein sequence ID" value="RRT65286.1"/>
    <property type="molecule type" value="Genomic_DNA"/>
</dbReference>
<accession>A0A444DK49</accession>
<proteinExistence type="predicted"/>
<gene>
    <name evidence="1" type="ORF">B296_00018879</name>
</gene>
<organism evidence="1 2">
    <name type="scientific">Ensete ventricosum</name>
    <name type="common">Abyssinian banana</name>
    <name type="synonym">Musa ensete</name>
    <dbReference type="NCBI Taxonomy" id="4639"/>
    <lineage>
        <taxon>Eukaryota</taxon>
        <taxon>Viridiplantae</taxon>
        <taxon>Streptophyta</taxon>
        <taxon>Embryophyta</taxon>
        <taxon>Tracheophyta</taxon>
        <taxon>Spermatophyta</taxon>
        <taxon>Magnoliopsida</taxon>
        <taxon>Liliopsida</taxon>
        <taxon>Zingiberales</taxon>
        <taxon>Musaceae</taxon>
        <taxon>Ensete</taxon>
    </lineage>
</organism>
<sequence length="71" mass="8131">MDTARTGRYALVRPLIGMQTARYRAKKREKKGRTWSRCCSPDPFTPAICYPWAISSPHVGRRNVSPHGEKE</sequence>
<reference evidence="1 2" key="1">
    <citation type="journal article" date="2014" name="Agronomy (Basel)">
        <title>A Draft Genome Sequence for Ensete ventricosum, the Drought-Tolerant Tree Against Hunger.</title>
        <authorList>
            <person name="Harrison J."/>
            <person name="Moore K.A."/>
            <person name="Paszkiewicz K."/>
            <person name="Jones T."/>
            <person name="Grant M."/>
            <person name="Ambacheew D."/>
            <person name="Muzemil S."/>
            <person name="Studholme D.J."/>
        </authorList>
    </citation>
    <scope>NUCLEOTIDE SEQUENCE [LARGE SCALE GENOMIC DNA]</scope>
</reference>
<dbReference type="AlphaFoldDB" id="A0A444DK49"/>
<comment type="caution">
    <text evidence="1">The sequence shown here is derived from an EMBL/GenBank/DDBJ whole genome shotgun (WGS) entry which is preliminary data.</text>
</comment>
<evidence type="ECO:0000313" key="2">
    <source>
        <dbReference type="Proteomes" id="UP000287651"/>
    </source>
</evidence>
<protein>
    <submittedName>
        <fullName evidence="1">Uncharacterized protein</fullName>
    </submittedName>
</protein>
<evidence type="ECO:0000313" key="1">
    <source>
        <dbReference type="EMBL" id="RRT65286.1"/>
    </source>
</evidence>
<dbReference type="Proteomes" id="UP000287651">
    <property type="component" value="Unassembled WGS sequence"/>
</dbReference>